<organism evidence="2 3">
    <name type="scientific">Lupinus luteus</name>
    <name type="common">European yellow lupine</name>
    <dbReference type="NCBI Taxonomy" id="3873"/>
    <lineage>
        <taxon>Eukaryota</taxon>
        <taxon>Viridiplantae</taxon>
        <taxon>Streptophyta</taxon>
        <taxon>Embryophyta</taxon>
        <taxon>Tracheophyta</taxon>
        <taxon>Spermatophyta</taxon>
        <taxon>Magnoliopsida</taxon>
        <taxon>eudicotyledons</taxon>
        <taxon>Gunneridae</taxon>
        <taxon>Pentapetalae</taxon>
        <taxon>rosids</taxon>
        <taxon>fabids</taxon>
        <taxon>Fabales</taxon>
        <taxon>Fabaceae</taxon>
        <taxon>Papilionoideae</taxon>
        <taxon>50 kb inversion clade</taxon>
        <taxon>genistoids sensu lato</taxon>
        <taxon>core genistoids</taxon>
        <taxon>Genisteae</taxon>
        <taxon>Lupinus</taxon>
    </lineage>
</organism>
<evidence type="ECO:0000256" key="1">
    <source>
        <dbReference type="SAM" id="MobiDB-lite"/>
    </source>
</evidence>
<dbReference type="PANTHER" id="PTHR14791">
    <property type="entry name" value="BOMB/KIRA PROTEINS"/>
    <property type="match status" value="1"/>
</dbReference>
<evidence type="ECO:0000313" key="2">
    <source>
        <dbReference type="EMBL" id="CAL0307832.1"/>
    </source>
</evidence>
<dbReference type="Proteomes" id="UP001497480">
    <property type="component" value="Unassembled WGS sequence"/>
</dbReference>
<accession>A0AAV1WEX6</accession>
<protein>
    <submittedName>
        <fullName evidence="2">Uncharacterized protein</fullName>
    </submittedName>
</protein>
<dbReference type="PANTHER" id="PTHR14791:SF42">
    <property type="entry name" value="F16L1.2 PROTEIN"/>
    <property type="match status" value="1"/>
</dbReference>
<dbReference type="InterPro" id="IPR051105">
    <property type="entry name" value="WWC/KIBRA_Hippo_Reg"/>
</dbReference>
<dbReference type="AlphaFoldDB" id="A0AAV1WEX6"/>
<sequence length="222" mass="25381">MISLHKALRGSLKVEVPSELEPSSKKGKWEEPFTEELFKDQSNAEKIKSVFGIELHLETPLHSHNWQQYLSIQSGHKHLCDNTRINSNTPNSKRSQEPEPEPEPPSLGEMSLDLELNLTYKSLVKKEESYDTREKTNFGSIESSEVERDLLINSSKYKKDSPSLLSISEGDNTDMVASVCMRCHMLVLLCKLSPSCPNCKFMHPPDYNPSKFLKRKRCRLLC</sequence>
<feature type="region of interest" description="Disordered" evidence="1">
    <location>
        <begin position="81"/>
        <end position="109"/>
    </location>
</feature>
<name>A0AAV1WEX6_LUPLU</name>
<evidence type="ECO:0000313" key="3">
    <source>
        <dbReference type="Proteomes" id="UP001497480"/>
    </source>
</evidence>
<keyword evidence="3" id="KW-1185">Reference proteome</keyword>
<proteinExistence type="predicted"/>
<gene>
    <name evidence="2" type="ORF">LLUT_LOCUS8892</name>
</gene>
<comment type="caution">
    <text evidence="2">The sequence shown here is derived from an EMBL/GenBank/DDBJ whole genome shotgun (WGS) entry which is preliminary data.</text>
</comment>
<feature type="compositionally biased region" description="Polar residues" evidence="1">
    <location>
        <begin position="83"/>
        <end position="93"/>
    </location>
</feature>
<dbReference type="EMBL" id="CAXHTB010000006">
    <property type="protein sequence ID" value="CAL0307832.1"/>
    <property type="molecule type" value="Genomic_DNA"/>
</dbReference>
<reference evidence="2 3" key="1">
    <citation type="submission" date="2024-03" db="EMBL/GenBank/DDBJ databases">
        <authorList>
            <person name="Martinez-Hernandez J."/>
        </authorList>
    </citation>
    <scope>NUCLEOTIDE SEQUENCE [LARGE SCALE GENOMIC DNA]</scope>
</reference>